<dbReference type="SUPFAM" id="SSF81324">
    <property type="entry name" value="Voltage-gated potassium channels"/>
    <property type="match status" value="1"/>
</dbReference>
<name>A0A1Q9DNL1_SYMMI</name>
<keyword evidence="3" id="KW-0812">Transmembrane</keyword>
<feature type="transmembrane region" description="Helical" evidence="3">
    <location>
        <begin position="744"/>
        <end position="769"/>
    </location>
</feature>
<dbReference type="Gene3D" id="3.50.50.60">
    <property type="entry name" value="FAD/NAD(P)-binding domain"/>
    <property type="match status" value="1"/>
</dbReference>
<gene>
    <name evidence="5" type="primary">BNA4</name>
    <name evidence="5" type="ORF">AK812_SmicGene20953</name>
</gene>
<feature type="transmembrane region" description="Helical" evidence="3">
    <location>
        <begin position="954"/>
        <end position="978"/>
    </location>
</feature>
<dbReference type="InterPro" id="IPR050493">
    <property type="entry name" value="FAD-dep_Monooxygenase_BioMet"/>
</dbReference>
<keyword evidence="3" id="KW-1133">Transmembrane helix</keyword>
<dbReference type="PANTHER" id="PTHR13789:SF309">
    <property type="entry name" value="PUTATIVE (AFU_ORTHOLOGUE AFUA_6G14510)-RELATED"/>
    <property type="match status" value="1"/>
</dbReference>
<evidence type="ECO:0000313" key="5">
    <source>
        <dbReference type="EMBL" id="OLP96761.1"/>
    </source>
</evidence>
<dbReference type="EMBL" id="LSRX01000456">
    <property type="protein sequence ID" value="OLP96761.1"/>
    <property type="molecule type" value="Genomic_DNA"/>
</dbReference>
<evidence type="ECO:0000313" key="6">
    <source>
        <dbReference type="Proteomes" id="UP000186817"/>
    </source>
</evidence>
<sequence length="1647" mass="182969">MRSASKKIRAVCRKAARVDEQLFVAIWGVRKGPLKWLIWAGFLGWTVPGGHMLPRVATISLVTGGTTCYVERHAAMPRKVAIIGTGSAGMVTALSLKREFGDDVDIHVYDQSKSFNLSQGVELSPGPPFQIVMKALGHDVEAVMKEYACEHNTATVHDSAGNRIPFVEEIIESTCIYKAAVGKTPGGDVVECARFSINRGMFMSILQDEFFKAMGGKDAASKQLHWDHKLEEVLQQPEGKKTLRFANGEEVTGVDLVVGADGVHSAVRRACFDDVPATHVGANIIYGVIPGTPDIYHEHAFNIVVAATFSMVISQIVDSEGKRMTWWAMVHTDREKHDSPTSSPKAYRAFWESKADVQKLAHDLAAEEEGDTLPKKFVALTPEEGFRYAGFFLDRDPTTLKHWGNGELGAVCIGDAAHAIQPWAGMGASLAAEDAFVLGKMIAKHGWDNLQKAFDELQALQLPRVQFYRQITMNNAPKGIISEDQMVPIEQVVAEFGDQRGIEGLIDAAAWADQVFGGRCVLFQIGDAKAFALISTIVLEGVLVSSSALQPGKHGEPRDMLSRVRVDMQDLQSYLDQIEKGLEAVQAAVAGIQSSVAETGDQAVSEAASTEGQQTPKTAAQAVLGVSPLFSDEKPDRFEIQPNGVPAAKAAPRRHSMVSSKSTVSSYSLGEEEGGGLRLLDEWGEAFVLSEQEAADAYDALYRDRDVPGRVSRKRPSQLGLQTFDCRSSALSEQLQELLRLWRLIWDFLTILLVGIDAVMLPVLLAWPAEEGSGWDDYYKATPVFWVADICMMFFLAILLNEGSRVHAVCLYVCTWFPLDALVVTLDLVLLAELVPDDFKALTMMRLLRTVKFRQAITTVEGRLAARGMLRAVNLSTILQCVVFIFGVNHALACIAIYIGRQEQEAGRSKNWLQAYLIEEQPLQFQYMIAFNWVIAQYTPAPYPFTAQNEPEQALVLGIILTCLPMLGAQIGIISGTLNLMTEKAKERDQFKRDLQRWLRKTHVTKRLHESGPRRMPDRRIYISIHGSFILRPFKELESSNSMSRIRTTRTTVSNSVKLQSDMWYAELALYTSRNHASTLAAATYAKLLTLSATDFLQAMKNSPSIVVACHEYALGLIKMHQKRALFTEETWEVPPDSWSVEAVAATQLAELLIPGTSPIHAFKLTGASERKISLDRLLNEDQTLLDQIDCVKDQLDELDGERGMYELLRIKDEAKRALLSVLFMGWLVRDNYEQVVACQDGPNKLTRTTWSALRELTHWKDMSFEELNAAMVLLGVRGLCKSKEFSRLVPPSERRHTEQVLLHTVDHLSAYVPSLQALSTECYTHLGNAVRVMMDFNFAQFVQGENNPNSVWLLQCALGRDGMQAFKLCLLAQACMLCGVSGTSTVNGSLFLNELNGRCIVKALSSLRQVEDVEPHVTYWRYISSRAEALNLSVQTPSHLVLARIACLTRTLEPSAMLEVQEDWKQLSDRERDVLHDVFLLDGHEHKAFMFLYLPLFLANARSNPDLGLQGGLKFLVEIYDKLIRHKCLALAGPTVKVDLSTLAVVATDVEDLPTLRKCLDFAKIVKHEKGVTVLLTSASYQVLTGQLVHDTRSTDMLELLTQQQLRLESAIMSKALGRPLRASISLDNLESEGERDPHAIEQTHL</sequence>
<dbReference type="OrthoDB" id="423757at2759"/>
<dbReference type="GO" id="GO:0004497">
    <property type="term" value="F:monooxygenase activity"/>
    <property type="evidence" value="ECO:0007669"/>
    <property type="project" value="UniProtKB-KW"/>
</dbReference>
<keyword evidence="6" id="KW-1185">Reference proteome</keyword>
<dbReference type="PRINTS" id="PR00420">
    <property type="entry name" value="RNGMNOXGNASE"/>
</dbReference>
<evidence type="ECO:0000256" key="3">
    <source>
        <dbReference type="SAM" id="Phobius"/>
    </source>
</evidence>
<protein>
    <submittedName>
        <fullName evidence="5">Kynurenine 3-monooxygenase</fullName>
    </submittedName>
</protein>
<dbReference type="InterPro" id="IPR002938">
    <property type="entry name" value="FAD-bd"/>
</dbReference>
<dbReference type="InterPro" id="IPR049232">
    <property type="entry name" value="DUF6829"/>
</dbReference>
<evidence type="ECO:0000259" key="4">
    <source>
        <dbReference type="Pfam" id="PF01494"/>
    </source>
</evidence>
<keyword evidence="1" id="KW-0560">Oxidoreductase</keyword>
<feature type="transmembrane region" description="Helical" evidence="3">
    <location>
        <begin position="877"/>
        <end position="900"/>
    </location>
</feature>
<keyword evidence="2 5" id="KW-0503">Monooxygenase</keyword>
<dbReference type="Pfam" id="PF20717">
    <property type="entry name" value="DUF6829"/>
    <property type="match status" value="1"/>
</dbReference>
<dbReference type="Proteomes" id="UP000186817">
    <property type="component" value="Unassembled WGS sequence"/>
</dbReference>
<dbReference type="InterPro" id="IPR036188">
    <property type="entry name" value="FAD/NAD-bd_sf"/>
</dbReference>
<dbReference type="Pfam" id="PF01494">
    <property type="entry name" value="FAD_binding_3"/>
    <property type="match status" value="1"/>
</dbReference>
<keyword evidence="3" id="KW-0472">Membrane</keyword>
<accession>A0A1Q9DNL1</accession>
<comment type="caution">
    <text evidence="5">The sequence shown here is derived from an EMBL/GenBank/DDBJ whole genome shotgun (WGS) entry which is preliminary data.</text>
</comment>
<evidence type="ECO:0000256" key="2">
    <source>
        <dbReference type="ARBA" id="ARBA00023033"/>
    </source>
</evidence>
<proteinExistence type="predicted"/>
<dbReference type="Gene3D" id="1.10.287.70">
    <property type="match status" value="1"/>
</dbReference>
<dbReference type="SUPFAM" id="SSF51905">
    <property type="entry name" value="FAD/NAD(P)-binding domain"/>
    <property type="match status" value="1"/>
</dbReference>
<dbReference type="PANTHER" id="PTHR13789">
    <property type="entry name" value="MONOOXYGENASE"/>
    <property type="match status" value="1"/>
</dbReference>
<dbReference type="GO" id="GO:0071949">
    <property type="term" value="F:FAD binding"/>
    <property type="evidence" value="ECO:0007669"/>
    <property type="project" value="InterPro"/>
</dbReference>
<reference evidence="5 6" key="1">
    <citation type="submission" date="2016-02" db="EMBL/GenBank/DDBJ databases">
        <title>Genome analysis of coral dinoflagellate symbionts highlights evolutionary adaptations to a symbiotic lifestyle.</title>
        <authorList>
            <person name="Aranda M."/>
            <person name="Li Y."/>
            <person name="Liew Y.J."/>
            <person name="Baumgarten S."/>
            <person name="Simakov O."/>
            <person name="Wilson M."/>
            <person name="Piel J."/>
            <person name="Ashoor H."/>
            <person name="Bougouffa S."/>
            <person name="Bajic V.B."/>
            <person name="Ryu T."/>
            <person name="Ravasi T."/>
            <person name="Bayer T."/>
            <person name="Micklem G."/>
            <person name="Kim H."/>
            <person name="Bhak J."/>
            <person name="Lajeunesse T.C."/>
            <person name="Voolstra C.R."/>
        </authorList>
    </citation>
    <scope>NUCLEOTIDE SEQUENCE [LARGE SCALE GENOMIC DNA]</scope>
    <source>
        <strain evidence="5 6">CCMP2467</strain>
    </source>
</reference>
<feature type="transmembrane region" description="Helical" evidence="3">
    <location>
        <begin position="781"/>
        <end position="800"/>
    </location>
</feature>
<evidence type="ECO:0000256" key="1">
    <source>
        <dbReference type="ARBA" id="ARBA00023002"/>
    </source>
</evidence>
<organism evidence="5 6">
    <name type="scientific">Symbiodinium microadriaticum</name>
    <name type="common">Dinoflagellate</name>
    <name type="synonym">Zooxanthella microadriatica</name>
    <dbReference type="NCBI Taxonomy" id="2951"/>
    <lineage>
        <taxon>Eukaryota</taxon>
        <taxon>Sar</taxon>
        <taxon>Alveolata</taxon>
        <taxon>Dinophyceae</taxon>
        <taxon>Suessiales</taxon>
        <taxon>Symbiodiniaceae</taxon>
        <taxon>Symbiodinium</taxon>
    </lineage>
</organism>
<feature type="domain" description="FAD-binding" evidence="4">
    <location>
        <begin position="79"/>
        <end position="444"/>
    </location>
</feature>
<feature type="transmembrane region" description="Helical" evidence="3">
    <location>
        <begin position="809"/>
        <end position="832"/>
    </location>
</feature>